<dbReference type="AlphaFoldDB" id="A0A377QYL9"/>
<proteinExistence type="predicted"/>
<accession>A0A377QYL9</accession>
<name>A0A377QYL9_9NEIS</name>
<evidence type="ECO:0000313" key="2">
    <source>
        <dbReference type="EMBL" id="STR00474.1"/>
    </source>
</evidence>
<evidence type="ECO:0008006" key="4">
    <source>
        <dbReference type="Google" id="ProtNLM"/>
    </source>
</evidence>
<keyword evidence="3" id="KW-1185">Reference proteome</keyword>
<dbReference type="EMBL" id="UGJJ01000001">
    <property type="protein sequence ID" value="STR00474.1"/>
    <property type="molecule type" value="Genomic_DNA"/>
</dbReference>
<feature type="region of interest" description="Disordered" evidence="1">
    <location>
        <begin position="1"/>
        <end position="25"/>
    </location>
</feature>
<protein>
    <recommendedName>
        <fullName evidence="4">Oxidoreductase-like domain-containing protein</fullName>
    </recommendedName>
</protein>
<gene>
    <name evidence="2" type="ORF">NCTC13336_00682</name>
</gene>
<feature type="compositionally biased region" description="Basic and acidic residues" evidence="1">
    <location>
        <begin position="8"/>
        <end position="18"/>
    </location>
</feature>
<evidence type="ECO:0000313" key="3">
    <source>
        <dbReference type="Proteomes" id="UP000254293"/>
    </source>
</evidence>
<evidence type="ECO:0000256" key="1">
    <source>
        <dbReference type="SAM" id="MobiDB-lite"/>
    </source>
</evidence>
<sequence length="61" mass="7029">MDMTPMPPHDDRPSEKPLSEPVPPEDWECCGSECGDACTFAIYRREKAAYEAQLKRQEEQK</sequence>
<organism evidence="2 3">
    <name type="scientific">Kingella potus</name>
    <dbReference type="NCBI Taxonomy" id="265175"/>
    <lineage>
        <taxon>Bacteria</taxon>
        <taxon>Pseudomonadati</taxon>
        <taxon>Pseudomonadota</taxon>
        <taxon>Betaproteobacteria</taxon>
        <taxon>Neisseriales</taxon>
        <taxon>Neisseriaceae</taxon>
        <taxon>Kingella</taxon>
    </lineage>
</organism>
<dbReference type="Proteomes" id="UP000254293">
    <property type="component" value="Unassembled WGS sequence"/>
</dbReference>
<reference evidence="2 3" key="1">
    <citation type="submission" date="2018-06" db="EMBL/GenBank/DDBJ databases">
        <authorList>
            <consortium name="Pathogen Informatics"/>
            <person name="Doyle S."/>
        </authorList>
    </citation>
    <scope>NUCLEOTIDE SEQUENCE [LARGE SCALE GENOMIC DNA]</scope>
    <source>
        <strain evidence="2 3">NCTC13336</strain>
    </source>
</reference>